<dbReference type="GO" id="GO:0008270">
    <property type="term" value="F:zinc ion binding"/>
    <property type="evidence" value="ECO:0007669"/>
    <property type="project" value="UniProtKB-KW"/>
</dbReference>
<dbReference type="OrthoDB" id="4979667at2759"/>
<dbReference type="HOGENOM" id="CLU_009123_10_5_1"/>
<dbReference type="SUPFAM" id="SSF53098">
    <property type="entry name" value="Ribonuclease H-like"/>
    <property type="match status" value="1"/>
</dbReference>
<dbReference type="InterPro" id="IPR052035">
    <property type="entry name" value="ZnF_BED_domain_contain"/>
</dbReference>
<proteinExistence type="predicted"/>
<evidence type="ECO:0000256" key="5">
    <source>
        <dbReference type="ARBA" id="ARBA00023242"/>
    </source>
</evidence>
<dbReference type="GO" id="GO:0005634">
    <property type="term" value="C:nucleus"/>
    <property type="evidence" value="ECO:0007669"/>
    <property type="project" value="UniProtKB-SubCell"/>
</dbReference>
<evidence type="ECO:0000259" key="7">
    <source>
        <dbReference type="Pfam" id="PF05699"/>
    </source>
</evidence>
<dbReference type="AlphaFoldDB" id="Q2GPF3"/>
<evidence type="ECO:0000256" key="4">
    <source>
        <dbReference type="ARBA" id="ARBA00022833"/>
    </source>
</evidence>
<dbReference type="Pfam" id="PF05699">
    <property type="entry name" value="Dimer_Tnp_hAT"/>
    <property type="match status" value="1"/>
</dbReference>
<dbReference type="PANTHER" id="PTHR46481:SF10">
    <property type="entry name" value="ZINC FINGER BED DOMAIN-CONTAINING PROTEIN 39"/>
    <property type="match status" value="1"/>
</dbReference>
<protein>
    <recommendedName>
        <fullName evidence="7">HAT C-terminal dimerisation domain-containing protein</fullName>
    </recommendedName>
</protein>
<dbReference type="RefSeq" id="XP_001228078.1">
    <property type="nucleotide sequence ID" value="XM_001228077.1"/>
</dbReference>
<keyword evidence="2" id="KW-0479">Metal-binding</keyword>
<dbReference type="Proteomes" id="UP000001056">
    <property type="component" value="Unassembled WGS sequence"/>
</dbReference>
<evidence type="ECO:0000256" key="2">
    <source>
        <dbReference type="ARBA" id="ARBA00022723"/>
    </source>
</evidence>
<evidence type="ECO:0000256" key="1">
    <source>
        <dbReference type="ARBA" id="ARBA00004123"/>
    </source>
</evidence>
<keyword evidence="4" id="KW-0862">Zinc</keyword>
<keyword evidence="3" id="KW-0863">Zinc-finger</keyword>
<dbReference type="EMBL" id="CH408035">
    <property type="protein sequence ID" value="EAQ83747.1"/>
    <property type="molecule type" value="Genomic_DNA"/>
</dbReference>
<dbReference type="InterPro" id="IPR008906">
    <property type="entry name" value="HATC_C_dom"/>
</dbReference>
<dbReference type="eggNOG" id="KOG1121">
    <property type="taxonomic scope" value="Eukaryota"/>
</dbReference>
<accession>Q2GPF3</accession>
<evidence type="ECO:0000256" key="3">
    <source>
        <dbReference type="ARBA" id="ARBA00022771"/>
    </source>
</evidence>
<dbReference type="PANTHER" id="PTHR46481">
    <property type="entry name" value="ZINC FINGER BED DOMAIN-CONTAINING PROTEIN 4"/>
    <property type="match status" value="1"/>
</dbReference>
<evidence type="ECO:0000256" key="6">
    <source>
        <dbReference type="SAM" id="MobiDB-lite"/>
    </source>
</evidence>
<reference evidence="9" key="1">
    <citation type="journal article" date="2015" name="Genome Announc.">
        <title>Draft genome sequence of the cellulolytic fungus Chaetomium globosum.</title>
        <authorList>
            <person name="Cuomo C.A."/>
            <person name="Untereiner W.A."/>
            <person name="Ma L.-J."/>
            <person name="Grabherr M."/>
            <person name="Birren B.W."/>
        </authorList>
    </citation>
    <scope>NUCLEOTIDE SEQUENCE [LARGE SCALE GENOMIC DNA]</scope>
    <source>
        <strain evidence="9">ATCC 6205 / CBS 148.51 / DSM 1962 / NBRC 6347 / NRRL 1970</strain>
    </source>
</reference>
<dbReference type="InterPro" id="IPR012337">
    <property type="entry name" value="RNaseH-like_sf"/>
</dbReference>
<sequence>MRNWVKERYQQEKEALEKTLASTVYTKHLSFDTWTSPNSHALLAIVAHFIDAQFNLQAKLLGMVQLQGSHSGEAQATKILSIIRDFEIQPIGHFQSDNASSNDTCIAAILTHIEPTLATSRSLAEEKKRRRIRCIGHIVNLAAKACLEASNKEWKEGDTHAPVGKLHHIVHYIRRSPQRRDTFVKVTQFKQASAPAVGDFNTLLDLAASLQLVADNETRWNSVFLMIERAIRLRESVDLYCIQSVAEKDGLSQENILTAEDWVILTEIQSVLKPFATVTTSFEGSKEPTLPGVPPALYFLRSSLLDHSGATDSTSEMAPPPTPSQRPQRQHRIPAHLIGCELDLPSQRSITVSQATTIQADVDEPTRIRSIQKGIKSALTKLQEYIDLLDDSPAYWIAMILHPGYQTRWMEKYLPGYRVDYHIAIFKQCFQEQYAVEEIPADPGTIMGGMESQEGQGSNSFLTGFYSHDEDVNYHEDEFTEYLSSRSKKVVKPLEWWNAHAQQYPRLSRMAFDYLSIPAMSAECERLFSRAKHCETGSCKALAFVVEDVGVGRARRSAKSRGGHQEDQLPLP</sequence>
<comment type="subcellular location">
    <subcellularLocation>
        <location evidence="1">Nucleus</location>
    </subcellularLocation>
</comment>
<evidence type="ECO:0000313" key="9">
    <source>
        <dbReference type="Proteomes" id="UP000001056"/>
    </source>
</evidence>
<name>Q2GPF3_CHAGB</name>
<evidence type="ECO:0000313" key="8">
    <source>
        <dbReference type="EMBL" id="EAQ83747.1"/>
    </source>
</evidence>
<organism evidence="8 9">
    <name type="scientific">Chaetomium globosum (strain ATCC 6205 / CBS 148.51 / DSM 1962 / NBRC 6347 / NRRL 1970)</name>
    <name type="common">Soil fungus</name>
    <dbReference type="NCBI Taxonomy" id="306901"/>
    <lineage>
        <taxon>Eukaryota</taxon>
        <taxon>Fungi</taxon>
        <taxon>Dikarya</taxon>
        <taxon>Ascomycota</taxon>
        <taxon>Pezizomycotina</taxon>
        <taxon>Sordariomycetes</taxon>
        <taxon>Sordariomycetidae</taxon>
        <taxon>Sordariales</taxon>
        <taxon>Chaetomiaceae</taxon>
        <taxon>Chaetomium</taxon>
    </lineage>
</organism>
<dbReference type="InParanoid" id="Q2GPF3"/>
<dbReference type="GO" id="GO:0046983">
    <property type="term" value="F:protein dimerization activity"/>
    <property type="evidence" value="ECO:0007669"/>
    <property type="project" value="InterPro"/>
</dbReference>
<keyword evidence="5" id="KW-0539">Nucleus</keyword>
<dbReference type="OMA" id="AYWIAMI"/>
<feature type="region of interest" description="Disordered" evidence="6">
    <location>
        <begin position="309"/>
        <end position="330"/>
    </location>
</feature>
<dbReference type="VEuPathDB" id="FungiDB:CHGG_10151"/>
<gene>
    <name evidence="8" type="ORF">CHGG_10151</name>
</gene>
<feature type="domain" description="HAT C-terminal dimerisation" evidence="7">
    <location>
        <begin position="489"/>
        <end position="531"/>
    </location>
</feature>
<keyword evidence="9" id="KW-1185">Reference proteome</keyword>
<dbReference type="GeneID" id="4396872"/>